<evidence type="ECO:0000256" key="1">
    <source>
        <dbReference type="ARBA" id="ARBA00005788"/>
    </source>
</evidence>
<keyword evidence="4" id="KW-1185">Reference proteome</keyword>
<proteinExistence type="inferred from homology"/>
<reference evidence="3 4" key="1">
    <citation type="submission" date="2014-06" db="EMBL/GenBank/DDBJ databases">
        <authorList>
            <consortium name="DOE Joint Genome Institute"/>
            <person name="Kuo A."/>
            <person name="Kohler A."/>
            <person name="Nagy L.G."/>
            <person name="Floudas D."/>
            <person name="Copeland A."/>
            <person name="Barry K.W."/>
            <person name="Cichocki N."/>
            <person name="Veneault-Fourrey C."/>
            <person name="LaButti K."/>
            <person name="Lindquist E.A."/>
            <person name="Lipzen A."/>
            <person name="Lundell T."/>
            <person name="Morin E."/>
            <person name="Murat C."/>
            <person name="Sun H."/>
            <person name="Tunlid A."/>
            <person name="Henrissat B."/>
            <person name="Grigoriev I.V."/>
            <person name="Hibbett D.S."/>
            <person name="Martin F."/>
            <person name="Nordberg H.P."/>
            <person name="Cantor M.N."/>
            <person name="Hua S.X."/>
        </authorList>
    </citation>
    <scope>NUCLEOTIDE SEQUENCE [LARGE SCALE GENOMIC DNA]</scope>
    <source>
        <strain evidence="3 4">ATCC 200175</strain>
    </source>
</reference>
<evidence type="ECO:0000259" key="2">
    <source>
        <dbReference type="Pfam" id="PF08593"/>
    </source>
</evidence>
<evidence type="ECO:0000313" key="3">
    <source>
        <dbReference type="EMBL" id="KIJ04924.1"/>
    </source>
</evidence>
<dbReference type="InterPro" id="IPR013902">
    <property type="entry name" value="Mug135-like_C"/>
</dbReference>
<protein>
    <recommendedName>
        <fullName evidence="2">Mug135-like C-terminal domain-containing protein</fullName>
    </recommendedName>
</protein>
<evidence type="ECO:0000313" key="4">
    <source>
        <dbReference type="Proteomes" id="UP000053647"/>
    </source>
</evidence>
<dbReference type="Proteomes" id="UP000053647">
    <property type="component" value="Unassembled WGS sequence"/>
</dbReference>
<dbReference type="HOGENOM" id="CLU_2073891_0_0_1"/>
<organism evidence="3 4">
    <name type="scientific">Paxillus involutus ATCC 200175</name>
    <dbReference type="NCBI Taxonomy" id="664439"/>
    <lineage>
        <taxon>Eukaryota</taxon>
        <taxon>Fungi</taxon>
        <taxon>Dikarya</taxon>
        <taxon>Basidiomycota</taxon>
        <taxon>Agaricomycotina</taxon>
        <taxon>Agaricomycetes</taxon>
        <taxon>Agaricomycetidae</taxon>
        <taxon>Boletales</taxon>
        <taxon>Paxilineae</taxon>
        <taxon>Paxillaceae</taxon>
        <taxon>Paxillus</taxon>
    </lineage>
</organism>
<name>A0A0C9SLS3_PAXIN</name>
<feature type="domain" description="Mug135-like C-terminal" evidence="2">
    <location>
        <begin position="30"/>
        <end position="109"/>
    </location>
</feature>
<reference evidence="4" key="2">
    <citation type="submission" date="2015-01" db="EMBL/GenBank/DDBJ databases">
        <title>Evolutionary Origins and Diversification of the Mycorrhizal Mutualists.</title>
        <authorList>
            <consortium name="DOE Joint Genome Institute"/>
            <consortium name="Mycorrhizal Genomics Consortium"/>
            <person name="Kohler A."/>
            <person name="Kuo A."/>
            <person name="Nagy L.G."/>
            <person name="Floudas D."/>
            <person name="Copeland A."/>
            <person name="Barry K.W."/>
            <person name="Cichocki N."/>
            <person name="Veneault-Fourrey C."/>
            <person name="LaButti K."/>
            <person name="Lindquist E.A."/>
            <person name="Lipzen A."/>
            <person name="Lundell T."/>
            <person name="Morin E."/>
            <person name="Murat C."/>
            <person name="Riley R."/>
            <person name="Ohm R."/>
            <person name="Sun H."/>
            <person name="Tunlid A."/>
            <person name="Henrissat B."/>
            <person name="Grigoriev I.V."/>
            <person name="Hibbett D.S."/>
            <person name="Martin F."/>
        </authorList>
    </citation>
    <scope>NUCLEOTIDE SEQUENCE [LARGE SCALE GENOMIC DNA]</scope>
    <source>
        <strain evidence="4">ATCC 200175</strain>
    </source>
</reference>
<dbReference type="Pfam" id="PF08593">
    <property type="entry name" value="Mug135_C"/>
    <property type="match status" value="1"/>
</dbReference>
<dbReference type="AlphaFoldDB" id="A0A0C9SLS3"/>
<comment type="similarity">
    <text evidence="1">Belongs to the UPF0612 family.</text>
</comment>
<sequence length="118" mass="13460">MAASTPEDINQRLYGFDRRLNEITDMVYQLHNGSCADGEQGNLFKVIPFRPDGQEVMPEQLHLPALTTATATRELDQRQLASYLNGYGIPYAEDLSEAQKKRLLYLHIGGTMPLRWYD</sequence>
<accession>A0A0C9SLS3</accession>
<gene>
    <name evidence="3" type="ORF">PAXINDRAFT_103969</name>
</gene>
<dbReference type="EMBL" id="KN821401">
    <property type="protein sequence ID" value="KIJ04924.1"/>
    <property type="molecule type" value="Genomic_DNA"/>
</dbReference>